<keyword evidence="2" id="KW-0732">Signal</keyword>
<feature type="compositionally biased region" description="Polar residues" evidence="1">
    <location>
        <begin position="70"/>
        <end position="87"/>
    </location>
</feature>
<feature type="compositionally biased region" description="Pro residues" evidence="1">
    <location>
        <begin position="129"/>
        <end position="190"/>
    </location>
</feature>
<dbReference type="Proteomes" id="UP001500889">
    <property type="component" value="Chromosome U"/>
</dbReference>
<feature type="signal peptide" evidence="2">
    <location>
        <begin position="1"/>
        <end position="26"/>
    </location>
</feature>
<protein>
    <submittedName>
        <fullName evidence="3">WAS/WASL-interacting protein family member 3-like</fullName>
    </submittedName>
</protein>
<evidence type="ECO:0000256" key="2">
    <source>
        <dbReference type="SAM" id="SignalP"/>
    </source>
</evidence>
<dbReference type="EMBL" id="AP029264">
    <property type="protein sequence ID" value="BFF93497.1"/>
    <property type="molecule type" value="Genomic_DNA"/>
</dbReference>
<gene>
    <name evidence="3" type="ORF">DMAD_11344</name>
</gene>
<evidence type="ECO:0000313" key="4">
    <source>
        <dbReference type="Proteomes" id="UP001500889"/>
    </source>
</evidence>
<dbReference type="PRINTS" id="PR01217">
    <property type="entry name" value="PRICHEXTENSN"/>
</dbReference>
<accession>A0AAU9FCT7</accession>
<feature type="region of interest" description="Disordered" evidence="1">
    <location>
        <begin position="123"/>
        <end position="205"/>
    </location>
</feature>
<feature type="chain" id="PRO_5043986816" evidence="2">
    <location>
        <begin position="27"/>
        <end position="205"/>
    </location>
</feature>
<reference evidence="3 4" key="1">
    <citation type="submission" date="2024-02" db="EMBL/GenBank/DDBJ databases">
        <title>A chromosome-level genome assembly of Drosophila madeirensis, a fruit fly species endemic to Madeira island.</title>
        <authorList>
            <person name="Tomihara K."/>
            <person name="Llopart A."/>
            <person name="Yamamoto D."/>
        </authorList>
    </citation>
    <scope>NUCLEOTIDE SEQUENCE [LARGE SCALE GENOMIC DNA]</scope>
    <source>
        <strain evidence="3 4">RF1</strain>
    </source>
</reference>
<sequence>MGSIRKHPLPLGICLWLLAGIQPISGFPAKKNDFSGHCDTEPQPRLTVIQPGPNGELQIQGGIMGLYMNEHQSPSKQGPTPEDSLNQMDFCPQSEQESNEDLSVHYVKVTALIPVNIKPIQDCGHNAVEPPPTPSPPPPSAQPLPLPPPPPPRPSPPPPPPSPPPPRPLPTRLPQPPPPRLPPPPPPTPTAQPEINWEGCVEDCP</sequence>
<name>A0AAU9FCT7_DROMD</name>
<dbReference type="AlphaFoldDB" id="A0AAU9FCT7"/>
<evidence type="ECO:0000313" key="3">
    <source>
        <dbReference type="EMBL" id="BFF93497.1"/>
    </source>
</evidence>
<keyword evidence="4" id="KW-1185">Reference proteome</keyword>
<organism evidence="3 4">
    <name type="scientific">Drosophila madeirensis</name>
    <name type="common">Fruit fly</name>
    <dbReference type="NCBI Taxonomy" id="30013"/>
    <lineage>
        <taxon>Eukaryota</taxon>
        <taxon>Metazoa</taxon>
        <taxon>Ecdysozoa</taxon>
        <taxon>Arthropoda</taxon>
        <taxon>Hexapoda</taxon>
        <taxon>Insecta</taxon>
        <taxon>Pterygota</taxon>
        <taxon>Neoptera</taxon>
        <taxon>Endopterygota</taxon>
        <taxon>Diptera</taxon>
        <taxon>Brachycera</taxon>
        <taxon>Muscomorpha</taxon>
        <taxon>Ephydroidea</taxon>
        <taxon>Drosophilidae</taxon>
        <taxon>Drosophila</taxon>
        <taxon>Sophophora</taxon>
    </lineage>
</organism>
<evidence type="ECO:0000256" key="1">
    <source>
        <dbReference type="SAM" id="MobiDB-lite"/>
    </source>
</evidence>
<proteinExistence type="predicted"/>
<feature type="region of interest" description="Disordered" evidence="1">
    <location>
        <begin position="69"/>
        <end position="97"/>
    </location>
</feature>